<dbReference type="STRING" id="225004.SAMN02745152_02164"/>
<sequence>MSETLKPFYNPGPGDIIKDAMEELGWQQDDLAEILGLSLKSVNLILNNKQAITPETAELLGKTFSTSAEMWLNLDAKYQLRKLEEKPSDKKELTYAKAEFRKLMPVSEMKKKGWFENDVSTVCGINAERKRIFGDEKIIPQTDSMKFCARQTKFDYDYTLTYCNVWYQFAKIYAEKESLPAFNKAGLETIAENLCAYTLQKDGINKIISDLHSCGVGFFVLSHLQKTYLDGAAFTLGENPFIVYTARYDRVDNFWFVIAHEISHILLHLKHLKQGCLDNMDSSASSELEIQADAKASELLHTDEILELGSQYRHYFTLDRLMQISKSLQIAAPVVLGILQHYKIIEWKKFTSLRESAKEKINEEFIKG</sequence>
<dbReference type="SMART" id="SM00530">
    <property type="entry name" value="HTH_XRE"/>
    <property type="match status" value="1"/>
</dbReference>
<reference evidence="4 5" key="1">
    <citation type="submission" date="2017-02" db="EMBL/GenBank/DDBJ databases">
        <authorList>
            <person name="Peterson S.W."/>
        </authorList>
    </citation>
    <scope>NUCLEOTIDE SEQUENCE [LARGE SCALE GENOMIC DNA]</scope>
    <source>
        <strain evidence="4 5">ATCC BAA-909</strain>
    </source>
</reference>
<organism evidence="4 5">
    <name type="scientific">Treponema berlinense</name>
    <dbReference type="NCBI Taxonomy" id="225004"/>
    <lineage>
        <taxon>Bacteria</taxon>
        <taxon>Pseudomonadati</taxon>
        <taxon>Spirochaetota</taxon>
        <taxon>Spirochaetia</taxon>
        <taxon>Spirochaetales</taxon>
        <taxon>Treponemataceae</taxon>
        <taxon>Treponema</taxon>
    </lineage>
</organism>
<dbReference type="RefSeq" id="WP_159443536.1">
    <property type="nucleotide sequence ID" value="NZ_FUXC01000020.1"/>
</dbReference>
<evidence type="ECO:0000313" key="4">
    <source>
        <dbReference type="EMBL" id="SKA08593.1"/>
    </source>
</evidence>
<accession>A0A1T4QXY0</accession>
<dbReference type="AlphaFoldDB" id="A0A1T4QXY0"/>
<evidence type="ECO:0000256" key="2">
    <source>
        <dbReference type="ARBA" id="ARBA00023125"/>
    </source>
</evidence>
<dbReference type="InterPro" id="IPR013430">
    <property type="entry name" value="Toxin_antidote_HigA"/>
</dbReference>
<comment type="similarity">
    <text evidence="1">Belongs to the short-chain fatty acyl-CoA assimilation regulator (ScfR) family.</text>
</comment>
<dbReference type="PANTHER" id="PTHR36924:SF1">
    <property type="entry name" value="ANTITOXIN HIGA-1"/>
    <property type="match status" value="1"/>
</dbReference>
<dbReference type="InterPro" id="IPR010359">
    <property type="entry name" value="IrrE_HExxH"/>
</dbReference>
<dbReference type="PANTHER" id="PTHR36924">
    <property type="entry name" value="ANTITOXIN HIGA-1"/>
    <property type="match status" value="1"/>
</dbReference>
<evidence type="ECO:0000256" key="1">
    <source>
        <dbReference type="ARBA" id="ARBA00007227"/>
    </source>
</evidence>
<name>A0A1T4QXY0_9SPIR</name>
<proteinExistence type="inferred from homology"/>
<evidence type="ECO:0000313" key="5">
    <source>
        <dbReference type="Proteomes" id="UP000190395"/>
    </source>
</evidence>
<dbReference type="Pfam" id="PF06114">
    <property type="entry name" value="Peptidase_M78"/>
    <property type="match status" value="1"/>
</dbReference>
<dbReference type="GeneID" id="303368367"/>
<protein>
    <submittedName>
        <fullName evidence="4">HTH-type transcriptional regulator / antitoxin HigA</fullName>
    </submittedName>
</protein>
<dbReference type="CDD" id="cd00093">
    <property type="entry name" value="HTH_XRE"/>
    <property type="match status" value="1"/>
</dbReference>
<dbReference type="EMBL" id="FUXC01000020">
    <property type="protein sequence ID" value="SKA08593.1"/>
    <property type="molecule type" value="Genomic_DNA"/>
</dbReference>
<dbReference type="InterPro" id="IPR010982">
    <property type="entry name" value="Lambda_DNA-bd_dom_sf"/>
</dbReference>
<dbReference type="InterPro" id="IPR001387">
    <property type="entry name" value="Cro/C1-type_HTH"/>
</dbReference>
<keyword evidence="2" id="KW-0238">DNA-binding</keyword>
<evidence type="ECO:0000259" key="3">
    <source>
        <dbReference type="PROSITE" id="PS50943"/>
    </source>
</evidence>
<gene>
    <name evidence="4" type="ORF">SAMN02745152_02164</name>
</gene>
<dbReference type="Gene3D" id="1.10.10.2910">
    <property type="match status" value="1"/>
</dbReference>
<dbReference type="PROSITE" id="PS50943">
    <property type="entry name" value="HTH_CROC1"/>
    <property type="match status" value="1"/>
</dbReference>
<dbReference type="GO" id="GO:0003677">
    <property type="term" value="F:DNA binding"/>
    <property type="evidence" value="ECO:0007669"/>
    <property type="project" value="UniProtKB-KW"/>
</dbReference>
<dbReference type="Proteomes" id="UP000190395">
    <property type="component" value="Unassembled WGS sequence"/>
</dbReference>
<dbReference type="Pfam" id="PF01381">
    <property type="entry name" value="HTH_3"/>
    <property type="match status" value="1"/>
</dbReference>
<feature type="domain" description="HTH cro/C1-type" evidence="3">
    <location>
        <begin position="17"/>
        <end position="71"/>
    </location>
</feature>
<dbReference type="Gene3D" id="1.10.260.40">
    <property type="entry name" value="lambda repressor-like DNA-binding domains"/>
    <property type="match status" value="1"/>
</dbReference>
<dbReference type="OrthoDB" id="9796786at2"/>
<keyword evidence="5" id="KW-1185">Reference proteome</keyword>
<dbReference type="SUPFAM" id="SSF47413">
    <property type="entry name" value="lambda repressor-like DNA-binding domains"/>
    <property type="match status" value="1"/>
</dbReference>
<dbReference type="NCBIfam" id="TIGR02607">
    <property type="entry name" value="antidote_HigA"/>
    <property type="match status" value="1"/>
</dbReference>